<dbReference type="PANTHER" id="PTHR36899:SF3">
    <property type="entry name" value="F13K23.8 PROTEIN"/>
    <property type="match status" value="1"/>
</dbReference>
<dbReference type="PANTHER" id="PTHR36899">
    <property type="entry name" value="OS04G0395700 PROTEIN"/>
    <property type="match status" value="1"/>
</dbReference>
<keyword evidence="2" id="KW-1185">Reference proteome</keyword>
<gene>
    <name evidence="3" type="primary">LOC116195458</name>
</gene>
<feature type="compositionally biased region" description="Acidic residues" evidence="1">
    <location>
        <begin position="136"/>
        <end position="158"/>
    </location>
</feature>
<evidence type="ECO:0000313" key="3">
    <source>
        <dbReference type="RefSeq" id="XP_031380524.1"/>
    </source>
</evidence>
<accession>A0A6P8CDN6</accession>
<protein>
    <submittedName>
        <fullName evidence="3">Uncharacterized protein LOC116195458</fullName>
    </submittedName>
</protein>
<feature type="compositionally biased region" description="Basic and acidic residues" evidence="1">
    <location>
        <begin position="116"/>
        <end position="135"/>
    </location>
</feature>
<feature type="region of interest" description="Disordered" evidence="1">
    <location>
        <begin position="1"/>
        <end position="213"/>
    </location>
</feature>
<organism evidence="2 3">
    <name type="scientific">Punica granatum</name>
    <name type="common">Pomegranate</name>
    <dbReference type="NCBI Taxonomy" id="22663"/>
    <lineage>
        <taxon>Eukaryota</taxon>
        <taxon>Viridiplantae</taxon>
        <taxon>Streptophyta</taxon>
        <taxon>Embryophyta</taxon>
        <taxon>Tracheophyta</taxon>
        <taxon>Spermatophyta</taxon>
        <taxon>Magnoliopsida</taxon>
        <taxon>eudicotyledons</taxon>
        <taxon>Gunneridae</taxon>
        <taxon>Pentapetalae</taxon>
        <taxon>rosids</taxon>
        <taxon>malvids</taxon>
        <taxon>Myrtales</taxon>
        <taxon>Lythraceae</taxon>
        <taxon>Punica</taxon>
    </lineage>
</organism>
<evidence type="ECO:0000256" key="1">
    <source>
        <dbReference type="SAM" id="MobiDB-lite"/>
    </source>
</evidence>
<reference evidence="3" key="2">
    <citation type="submission" date="2025-08" db="UniProtKB">
        <authorList>
            <consortium name="RefSeq"/>
        </authorList>
    </citation>
    <scope>IDENTIFICATION</scope>
    <source>
        <tissue evidence="3">Leaf</tissue>
    </source>
</reference>
<sequence length="213" mass="22627">MAKTRSEEEELSLPAKRKPDLTCSNPDEAPPAKTPKSVDAINGVSHADSGAETVQAEENAAGRAEVPDASGRSGADLDGGEKEAVQDCEIDEDDEEDDEDYDDEEDGEEDGQQRMVDVKGKGILKDDKGKGKLIVDEDDDGGSDSDDSDDDDPSDSDSDVQSGSDSDWAEDPLAEVDLDNILPSRTRRKRAQSGVVIAGDRGKTDRGNDGSKA</sequence>
<dbReference type="AlphaFoldDB" id="A0A6P8CDN6"/>
<proteinExistence type="predicted"/>
<dbReference type="OrthoDB" id="696786at2759"/>
<name>A0A6P8CDN6_PUNGR</name>
<reference evidence="2" key="1">
    <citation type="journal article" date="2020" name="Plant Biotechnol. J.">
        <title>The pomegranate (Punica granatum L.) draft genome dissects genetic divergence between soft- and hard-seeded cultivars.</title>
        <authorList>
            <person name="Luo X."/>
            <person name="Li H."/>
            <person name="Wu Z."/>
            <person name="Yao W."/>
            <person name="Zhao P."/>
            <person name="Cao D."/>
            <person name="Yu H."/>
            <person name="Li K."/>
            <person name="Poudel K."/>
            <person name="Zhao D."/>
            <person name="Zhang F."/>
            <person name="Xia X."/>
            <person name="Chen L."/>
            <person name="Wang Q."/>
            <person name="Jing D."/>
            <person name="Cao S."/>
        </authorList>
    </citation>
    <scope>NUCLEOTIDE SEQUENCE [LARGE SCALE GENOMIC DNA]</scope>
    <source>
        <strain evidence="2">cv. Tunisia</strain>
    </source>
</reference>
<evidence type="ECO:0000313" key="2">
    <source>
        <dbReference type="Proteomes" id="UP000515151"/>
    </source>
</evidence>
<feature type="compositionally biased region" description="Basic and acidic residues" evidence="1">
    <location>
        <begin position="200"/>
        <end position="213"/>
    </location>
</feature>
<dbReference type="RefSeq" id="XP_031380524.1">
    <property type="nucleotide sequence ID" value="XM_031524664.1"/>
</dbReference>
<feature type="compositionally biased region" description="Acidic residues" evidence="1">
    <location>
        <begin position="86"/>
        <end position="110"/>
    </location>
</feature>
<dbReference type="GeneID" id="116195458"/>
<feature type="compositionally biased region" description="Acidic residues" evidence="1">
    <location>
        <begin position="167"/>
        <end position="178"/>
    </location>
</feature>
<dbReference type="Proteomes" id="UP000515151">
    <property type="component" value="Chromosome 2"/>
</dbReference>